<keyword evidence="1" id="KW-0732">Signal</keyword>
<name>A0AAW3ZVX9_9GAMM</name>
<reference evidence="2 3" key="1">
    <citation type="submission" date="2020-09" db="EMBL/GenBank/DDBJ databases">
        <title>Pseudoxanthomonas sp. CAU 1598 isolated from sand of Yaerae Beach.</title>
        <authorList>
            <person name="Kim W."/>
        </authorList>
    </citation>
    <scope>NUCLEOTIDE SEQUENCE [LARGE SCALE GENOMIC DNA]</scope>
    <source>
        <strain evidence="2 3">CAU 1598</strain>
    </source>
</reference>
<dbReference type="PANTHER" id="PTHR32305:SF15">
    <property type="entry name" value="PROTEIN RHSA-RELATED"/>
    <property type="match status" value="1"/>
</dbReference>
<protein>
    <submittedName>
        <fullName evidence="2">RHS repeat-associated core domain-containing protein</fullName>
    </submittedName>
</protein>
<feature type="chain" id="PRO_5043969061" evidence="1">
    <location>
        <begin position="22"/>
        <end position="461"/>
    </location>
</feature>
<dbReference type="InterPro" id="IPR022385">
    <property type="entry name" value="Rhs_assc_core"/>
</dbReference>
<dbReference type="RefSeq" id="WP_192031602.1">
    <property type="nucleotide sequence ID" value="NZ_JACYTR010000092.1"/>
</dbReference>
<feature type="signal peptide" evidence="1">
    <location>
        <begin position="1"/>
        <end position="21"/>
    </location>
</feature>
<accession>A0AAW3ZVX9</accession>
<proteinExistence type="predicted"/>
<dbReference type="Proteomes" id="UP000613768">
    <property type="component" value="Unassembled WGS sequence"/>
</dbReference>
<sequence>MLGRLLALVTVLMLACGSASAYAPGRSIASPELAVAGPKTASRDFAAQAKPAAKEKSALTHCRVGRFWHPPLKCTSSVGYTGYYHDSESGLNYAKARYQLPGVGRFLQVDPAVGDFNRPITLNKYLYANSNPLIYIDPDGRTAELNAVVTMLGVERQDSVDAFVAARNAGRAAPWYDVRAKAASGAGMLLHGGSTVVLGLGEFAVGGGNAIANLGLTGAHKIGVPGTEHGAKLAEAELDEAFGLVSQGIDTFSDRPWQTLGIAVAAPVITAKQAIVDDNPEAQISLAQDATSLPRLLKRVFTGMAQARPNGAPVTVTIGESPNGSGALGQLEQDASAIRPAIRENEIATFEDFRSRSIIGDRLEGHEVLQHALLKREGLVAARHSTDASKQNPVIALDKDVHKKVNKAQRALDLQSQTAIENIGSNARILRDVGIARKKVQKLANKAVEHARRMGLLDSED</sequence>
<comment type="caution">
    <text evidence="2">The sequence shown here is derived from an EMBL/GenBank/DDBJ whole genome shotgun (WGS) entry which is preliminary data.</text>
</comment>
<dbReference type="PROSITE" id="PS51257">
    <property type="entry name" value="PROKAR_LIPOPROTEIN"/>
    <property type="match status" value="1"/>
</dbReference>
<keyword evidence="3" id="KW-1185">Reference proteome</keyword>
<dbReference type="EMBL" id="JACYTR010000092">
    <property type="protein sequence ID" value="MBD8528186.1"/>
    <property type="molecule type" value="Genomic_DNA"/>
</dbReference>
<dbReference type="AlphaFoldDB" id="A0AAW3ZVX9"/>
<dbReference type="Gene3D" id="2.180.10.10">
    <property type="entry name" value="RHS repeat-associated core"/>
    <property type="match status" value="1"/>
</dbReference>
<gene>
    <name evidence="2" type="ORF">IFO71_20755</name>
</gene>
<organism evidence="2 3">
    <name type="scientific">Pseudomarimonas arenosa</name>
    <dbReference type="NCBI Taxonomy" id="2774145"/>
    <lineage>
        <taxon>Bacteria</taxon>
        <taxon>Pseudomonadati</taxon>
        <taxon>Pseudomonadota</taxon>
        <taxon>Gammaproteobacteria</taxon>
        <taxon>Lysobacterales</taxon>
        <taxon>Lysobacteraceae</taxon>
        <taxon>Pseudomarimonas</taxon>
    </lineage>
</organism>
<evidence type="ECO:0000256" key="1">
    <source>
        <dbReference type="SAM" id="SignalP"/>
    </source>
</evidence>
<evidence type="ECO:0000313" key="2">
    <source>
        <dbReference type="EMBL" id="MBD8528186.1"/>
    </source>
</evidence>
<dbReference type="PANTHER" id="PTHR32305">
    <property type="match status" value="1"/>
</dbReference>
<evidence type="ECO:0000313" key="3">
    <source>
        <dbReference type="Proteomes" id="UP000613768"/>
    </source>
</evidence>
<dbReference type="InterPro" id="IPR050708">
    <property type="entry name" value="T6SS_VgrG/RHS"/>
</dbReference>
<dbReference type="NCBIfam" id="TIGR03696">
    <property type="entry name" value="Rhs_assc_core"/>
    <property type="match status" value="1"/>
</dbReference>